<dbReference type="PANTHER" id="PTHR34595">
    <property type="entry name" value="BLR5612 PROTEIN"/>
    <property type="match status" value="1"/>
</dbReference>
<dbReference type="InterPro" id="IPR051680">
    <property type="entry name" value="ATP-dep_Glu-Cys_Ligase-2"/>
</dbReference>
<reference evidence="2" key="1">
    <citation type="submission" date="2021-03" db="EMBL/GenBank/DDBJ databases">
        <title>Antimicrobial resistance genes in bacteria isolated from Japanese honey, and their potential for conferring macrolide and lincosamide resistance in the American foulbrood pathogen Paenibacillus larvae.</title>
        <authorList>
            <person name="Okamoto M."/>
            <person name="Kumagai M."/>
            <person name="Kanamori H."/>
            <person name="Takamatsu D."/>
        </authorList>
    </citation>
    <scope>NUCLEOTIDE SEQUENCE</scope>
    <source>
        <strain evidence="2">J40TS1</strain>
    </source>
</reference>
<dbReference type="AlphaFoldDB" id="A0A919YL62"/>
<proteinExistence type="predicted"/>
<dbReference type="Pfam" id="PF04168">
    <property type="entry name" value="Alpha-E"/>
    <property type="match status" value="1"/>
</dbReference>
<feature type="domain" description="DUF403" evidence="1">
    <location>
        <begin position="1"/>
        <end position="320"/>
    </location>
</feature>
<dbReference type="EMBL" id="BOSE01000003">
    <property type="protein sequence ID" value="GIP16442.1"/>
    <property type="molecule type" value="Genomic_DNA"/>
</dbReference>
<evidence type="ECO:0000313" key="2">
    <source>
        <dbReference type="EMBL" id="GIP16442.1"/>
    </source>
</evidence>
<dbReference type="RefSeq" id="WP_213514700.1">
    <property type="nucleotide sequence ID" value="NZ_BOSE01000003.1"/>
</dbReference>
<organism evidence="2 3">
    <name type="scientific">Paenibacillus montaniterrae</name>
    <dbReference type="NCBI Taxonomy" id="429341"/>
    <lineage>
        <taxon>Bacteria</taxon>
        <taxon>Bacillati</taxon>
        <taxon>Bacillota</taxon>
        <taxon>Bacilli</taxon>
        <taxon>Bacillales</taxon>
        <taxon>Paenibacillaceae</taxon>
        <taxon>Paenibacillus</taxon>
    </lineage>
</organism>
<sequence>MLNRTAEALFWIGRYLERAENHARLIDVYYHSQQDEYLKSEELAADQHSDKWKRMVEALGSRASFEQVYGHYKEQTVFFYITLDRDNPNSLVSCINHARDNLRTLREQAPTEMWEVLNGFYLWLREQRSDGVLKESPHQFLSQIKNWCNMFYGCAYSVMPRQNEWYFIECGRYLERAENTLRILHAVQPSLAANAASSSESYMYLQAVLKSMSGYQAYRRVYADSISVERILEFVILNPSFPRSVHYAFHQLIEHIRSLELNDKSLKIAHERIVRQISKLIAELDCIEVAELTCETKDELTNRLLQSCSWIGSELGKTFFLVGEVSA</sequence>
<dbReference type="Proteomes" id="UP000683139">
    <property type="component" value="Unassembled WGS sequence"/>
</dbReference>
<gene>
    <name evidence="2" type="ORF">J40TS1_20840</name>
</gene>
<evidence type="ECO:0000313" key="3">
    <source>
        <dbReference type="Proteomes" id="UP000683139"/>
    </source>
</evidence>
<accession>A0A919YL62</accession>
<keyword evidence="3" id="KW-1185">Reference proteome</keyword>
<evidence type="ECO:0000259" key="1">
    <source>
        <dbReference type="Pfam" id="PF04168"/>
    </source>
</evidence>
<comment type="caution">
    <text evidence="2">The sequence shown here is derived from an EMBL/GenBank/DDBJ whole genome shotgun (WGS) entry which is preliminary data.</text>
</comment>
<protein>
    <recommendedName>
        <fullName evidence="1">DUF403 domain-containing protein</fullName>
    </recommendedName>
</protein>
<dbReference type="PANTHER" id="PTHR34595:SF7">
    <property type="entry name" value="SLL1039 PROTEIN"/>
    <property type="match status" value="1"/>
</dbReference>
<dbReference type="InterPro" id="IPR007296">
    <property type="entry name" value="DUF403"/>
</dbReference>
<name>A0A919YL62_9BACL</name>